<organism evidence="1 2">
    <name type="scientific">Thalassotalea euphylliae</name>
    <dbReference type="NCBI Taxonomy" id="1655234"/>
    <lineage>
        <taxon>Bacteria</taxon>
        <taxon>Pseudomonadati</taxon>
        <taxon>Pseudomonadota</taxon>
        <taxon>Gammaproteobacteria</taxon>
        <taxon>Alteromonadales</taxon>
        <taxon>Colwelliaceae</taxon>
        <taxon>Thalassotalea</taxon>
    </lineage>
</organism>
<name>A0A3E0U271_9GAMM</name>
<dbReference type="RefSeq" id="WP_116015657.1">
    <property type="nucleotide sequence ID" value="NZ_QUOT01000001.1"/>
</dbReference>
<protein>
    <submittedName>
        <fullName evidence="1">Uncharacterized protein</fullName>
    </submittedName>
</protein>
<comment type="caution">
    <text evidence="1">The sequence shown here is derived from an EMBL/GenBank/DDBJ whole genome shotgun (WGS) entry which is preliminary data.</text>
</comment>
<reference evidence="2" key="1">
    <citation type="submission" date="2018-08" db="EMBL/GenBank/DDBJ databases">
        <title>Thalassotalea euphylliae genome.</title>
        <authorList>
            <person name="Summers S."/>
            <person name="Rice S.A."/>
            <person name="Freckelton M.L."/>
            <person name="Nedved B.T."/>
            <person name="Hadfield M.G."/>
        </authorList>
    </citation>
    <scope>NUCLEOTIDE SEQUENCE [LARGE SCALE GENOMIC DNA]</scope>
    <source>
        <strain evidence="2">H3</strain>
    </source>
</reference>
<evidence type="ECO:0000313" key="1">
    <source>
        <dbReference type="EMBL" id="REL31081.1"/>
    </source>
</evidence>
<dbReference type="Proteomes" id="UP000256899">
    <property type="component" value="Unassembled WGS sequence"/>
</dbReference>
<gene>
    <name evidence="1" type="ORF">DXX94_10340</name>
</gene>
<sequence>MALMAPMVNMKKLLADQQAALETKVDSKAAETQSLVTAKTTETKSHITTGNNETKSLVQTENDATQTILANASTGDDLNANTLSVNSHTTAKVDQAKSALSTQIENSRSNQNSVVVAARDAIKAELVRQTTGSLYNLLYQHVDTRVRSAEIAIKGGNTISEVLSEVNTERATIVNAVNAARDNIKNGLTNKAVRDAVIAELTRTTAGSLYNLLEARLIAHRDEAITRINDGSNNNDIYNLVISKKDELSTQLENSRVNQNSVVTGARDGVKSHVTNVLGLYSPIRIIRRYTVEIVQDASGIVDVPITAVVDRNKTHLNMISHTISSSGKQHLLSSKLQDYKTVRLTARTTSLYTHYATFEVIEYK</sequence>
<dbReference type="AlphaFoldDB" id="A0A3E0U271"/>
<dbReference type="EMBL" id="QUOT01000001">
    <property type="protein sequence ID" value="REL31081.1"/>
    <property type="molecule type" value="Genomic_DNA"/>
</dbReference>
<proteinExistence type="predicted"/>
<evidence type="ECO:0000313" key="2">
    <source>
        <dbReference type="Proteomes" id="UP000256899"/>
    </source>
</evidence>
<accession>A0A3E0U271</accession>
<keyword evidence="2" id="KW-1185">Reference proteome</keyword>